<reference evidence="16" key="2">
    <citation type="journal article" date="2013" name="Nat. Commun.">
        <title>Genome of the Chinese tree shrew.</title>
        <authorList>
            <person name="Fan Y."/>
            <person name="Huang Z.Y."/>
            <person name="Cao C.C."/>
            <person name="Chen C.S."/>
            <person name="Chen Y.X."/>
            <person name="Fan D.D."/>
            <person name="He J."/>
            <person name="Hou H.L."/>
            <person name="Hu L."/>
            <person name="Hu X.T."/>
            <person name="Jiang X.T."/>
            <person name="Lai R."/>
            <person name="Lang Y.S."/>
            <person name="Liang B."/>
            <person name="Liao S.G."/>
            <person name="Mu D."/>
            <person name="Ma Y.Y."/>
            <person name="Niu Y.Y."/>
            <person name="Sun X.Q."/>
            <person name="Xia J.Q."/>
            <person name="Xiao J."/>
            <person name="Xiong Z.Q."/>
            <person name="Xu L."/>
            <person name="Yang L."/>
            <person name="Zhang Y."/>
            <person name="Zhao W."/>
            <person name="Zhao X.D."/>
            <person name="Zheng Y.T."/>
            <person name="Zhou J.M."/>
            <person name="Zhu Y.B."/>
            <person name="Zhang G.J."/>
            <person name="Wang J."/>
            <person name="Yao Y.G."/>
        </authorList>
    </citation>
    <scope>NUCLEOTIDE SEQUENCE [LARGE SCALE GENOMIC DNA]</scope>
</reference>
<evidence type="ECO:0000256" key="1">
    <source>
        <dbReference type="ARBA" id="ARBA00004131"/>
    </source>
</evidence>
<dbReference type="PANTHER" id="PTHR19359:SF150">
    <property type="entry name" value="CYTOCHROME B5"/>
    <property type="match status" value="1"/>
</dbReference>
<keyword evidence="8" id="KW-0249">Electron transport</keyword>
<evidence type="ECO:0000256" key="4">
    <source>
        <dbReference type="ARBA" id="ARBA00022692"/>
    </source>
</evidence>
<protein>
    <recommendedName>
        <fullName evidence="13">Cytochrome b5</fullName>
    </recommendedName>
</protein>
<dbReference type="GO" id="GO:0046872">
    <property type="term" value="F:metal ion binding"/>
    <property type="evidence" value="ECO:0007669"/>
    <property type="project" value="UniProtKB-KW"/>
</dbReference>
<keyword evidence="2" id="KW-0813">Transport</keyword>
<organism evidence="15 16">
    <name type="scientific">Tupaia chinensis</name>
    <name type="common">Chinese tree shrew</name>
    <name type="synonym">Tupaia belangeri chinensis</name>
    <dbReference type="NCBI Taxonomy" id="246437"/>
    <lineage>
        <taxon>Eukaryota</taxon>
        <taxon>Metazoa</taxon>
        <taxon>Chordata</taxon>
        <taxon>Craniata</taxon>
        <taxon>Vertebrata</taxon>
        <taxon>Euteleostomi</taxon>
        <taxon>Mammalia</taxon>
        <taxon>Eutheria</taxon>
        <taxon>Euarchontoglires</taxon>
        <taxon>Scandentia</taxon>
        <taxon>Tupaiidae</taxon>
        <taxon>Tupaia</taxon>
    </lineage>
</organism>
<dbReference type="AlphaFoldDB" id="L9L4N7"/>
<proteinExistence type="inferred from homology"/>
<dbReference type="EMBL" id="KB320511">
    <property type="protein sequence ID" value="ELW69991.1"/>
    <property type="molecule type" value="Genomic_DNA"/>
</dbReference>
<evidence type="ECO:0000256" key="5">
    <source>
        <dbReference type="ARBA" id="ARBA00022723"/>
    </source>
</evidence>
<evidence type="ECO:0000256" key="13">
    <source>
        <dbReference type="ARBA" id="ARBA00039806"/>
    </source>
</evidence>
<sequence>MAEQSDKTMKYYTLEEIQKNNNSKSTQVILHHKLYDLTKFLEDHPDAPEQSKMYFIGELHPDDRLKVTKPPETLITTLGSDSSWWTNWLIPAVSTLAVP</sequence>
<name>L9L4N7_TUPCH</name>
<dbReference type="GO" id="GO:0005789">
    <property type="term" value="C:endoplasmic reticulum membrane"/>
    <property type="evidence" value="ECO:0007669"/>
    <property type="project" value="UniProtKB-SubCell"/>
</dbReference>
<evidence type="ECO:0000256" key="12">
    <source>
        <dbReference type="ARBA" id="ARBA00038168"/>
    </source>
</evidence>
<dbReference type="InParanoid" id="L9L4N7"/>
<evidence type="ECO:0000313" key="15">
    <source>
        <dbReference type="EMBL" id="ELW69991.1"/>
    </source>
</evidence>
<evidence type="ECO:0000256" key="9">
    <source>
        <dbReference type="ARBA" id="ARBA00023004"/>
    </source>
</evidence>
<gene>
    <name evidence="15" type="ORF">TREES_T100020338</name>
</gene>
<dbReference type="InterPro" id="IPR036400">
    <property type="entry name" value="Cyt_B5-like_heme/steroid_sf"/>
</dbReference>
<evidence type="ECO:0000313" key="16">
    <source>
        <dbReference type="Proteomes" id="UP000011518"/>
    </source>
</evidence>
<keyword evidence="16" id="KW-1185">Reference proteome</keyword>
<keyword evidence="4" id="KW-0812">Transmembrane</keyword>
<evidence type="ECO:0000256" key="8">
    <source>
        <dbReference type="ARBA" id="ARBA00022982"/>
    </source>
</evidence>
<keyword evidence="5" id="KW-0479">Metal-binding</keyword>
<comment type="similarity">
    <text evidence="12">Belongs to the cytochrome b5 family.</text>
</comment>
<dbReference type="PROSITE" id="PS50255">
    <property type="entry name" value="CYTOCHROME_B5_2"/>
    <property type="match status" value="1"/>
</dbReference>
<evidence type="ECO:0000259" key="14">
    <source>
        <dbReference type="PROSITE" id="PS50255"/>
    </source>
</evidence>
<comment type="subcellular location">
    <subcellularLocation>
        <location evidence="1">Endoplasmic reticulum membrane</location>
        <topology evidence="1">Single-pass membrane protein</topology>
        <orientation evidence="1">Cytoplasmic side</orientation>
    </subcellularLocation>
    <subcellularLocation>
        <location evidence="11">Microsome membrane</location>
        <topology evidence="11">Single-pass membrane protein</topology>
        <orientation evidence="11">Cytoplasmic side</orientation>
    </subcellularLocation>
</comment>
<keyword evidence="10" id="KW-0472">Membrane</keyword>
<evidence type="ECO:0000256" key="2">
    <source>
        <dbReference type="ARBA" id="ARBA00022448"/>
    </source>
</evidence>
<dbReference type="SUPFAM" id="SSF55856">
    <property type="entry name" value="Cytochrome b5-like heme/steroid binding domain"/>
    <property type="match status" value="1"/>
</dbReference>
<keyword evidence="7" id="KW-0492">Microsome</keyword>
<feature type="domain" description="Cytochrome b5 heme-binding" evidence="14">
    <location>
        <begin position="9"/>
        <end position="83"/>
    </location>
</feature>
<evidence type="ECO:0000256" key="11">
    <source>
        <dbReference type="ARBA" id="ARBA00037877"/>
    </source>
</evidence>
<dbReference type="Proteomes" id="UP000011518">
    <property type="component" value="Unassembled WGS sequence"/>
</dbReference>
<dbReference type="InterPro" id="IPR001199">
    <property type="entry name" value="Cyt_B5-like_heme/steroid-bd"/>
</dbReference>
<evidence type="ECO:0000256" key="3">
    <source>
        <dbReference type="ARBA" id="ARBA00022617"/>
    </source>
</evidence>
<keyword evidence="9" id="KW-0408">Iron</keyword>
<dbReference type="STRING" id="246437.L9L4N7"/>
<evidence type="ECO:0000256" key="10">
    <source>
        <dbReference type="ARBA" id="ARBA00023136"/>
    </source>
</evidence>
<dbReference type="GO" id="GO:0020037">
    <property type="term" value="F:heme binding"/>
    <property type="evidence" value="ECO:0007669"/>
    <property type="project" value="TreeGrafter"/>
</dbReference>
<dbReference type="Gene3D" id="3.10.120.10">
    <property type="entry name" value="Cytochrome b5-like heme/steroid binding domain"/>
    <property type="match status" value="1"/>
</dbReference>
<reference evidence="16" key="1">
    <citation type="submission" date="2012-07" db="EMBL/GenBank/DDBJ databases">
        <title>Genome of the Chinese tree shrew, a rising model animal genetically related to primates.</title>
        <authorList>
            <person name="Zhang G."/>
            <person name="Fan Y."/>
            <person name="Yao Y."/>
            <person name="Huang Z."/>
        </authorList>
    </citation>
    <scope>NUCLEOTIDE SEQUENCE [LARGE SCALE GENOMIC DNA]</scope>
</reference>
<evidence type="ECO:0000256" key="6">
    <source>
        <dbReference type="ARBA" id="ARBA00022824"/>
    </source>
</evidence>
<dbReference type="PANTHER" id="PTHR19359">
    <property type="entry name" value="CYTOCHROME B5"/>
    <property type="match status" value="1"/>
</dbReference>
<dbReference type="InterPro" id="IPR050668">
    <property type="entry name" value="Cytochrome_b5"/>
</dbReference>
<dbReference type="Pfam" id="PF00173">
    <property type="entry name" value="Cyt-b5"/>
    <property type="match status" value="1"/>
</dbReference>
<evidence type="ECO:0000256" key="7">
    <source>
        <dbReference type="ARBA" id="ARBA00022848"/>
    </source>
</evidence>
<accession>L9L4N7</accession>
<keyword evidence="3" id="KW-0349">Heme</keyword>
<keyword evidence="6" id="KW-0256">Endoplasmic reticulum</keyword>